<evidence type="ECO:0000256" key="2">
    <source>
        <dbReference type="ARBA" id="ARBA00007511"/>
    </source>
</evidence>
<reference evidence="7 8" key="1">
    <citation type="submission" date="2019-07" db="EMBL/GenBank/DDBJ databases">
        <title>Genome sequencing for Ferrovibrio sp. K5.</title>
        <authorList>
            <person name="Park S.-J."/>
        </authorList>
    </citation>
    <scope>NUCLEOTIDE SEQUENCE [LARGE SCALE GENOMIC DNA]</scope>
    <source>
        <strain evidence="7 8">K5</strain>
    </source>
</reference>
<proteinExistence type="inferred from homology"/>
<evidence type="ECO:0000256" key="5">
    <source>
        <dbReference type="ARBA" id="ARBA00023136"/>
    </source>
</evidence>
<dbReference type="RefSeq" id="WP_144069127.1">
    <property type="nucleotide sequence ID" value="NZ_CP041636.1"/>
</dbReference>
<keyword evidence="8" id="KW-1185">Reference proteome</keyword>
<keyword evidence="3 6" id="KW-0812">Transmembrane</keyword>
<gene>
    <name evidence="7" type="ORF">FNB15_13075</name>
</gene>
<sequence length="220" mass="23552">MDGDINLFGLIITAAELSAFAQVILIDVILSGDNAIVIGMAVAGLPPQHRNKIIVYGILAATVLRILFASVAVQLLQIIGLTLAGGILLLWVAWKMWRELRLQARAAKEGGDASEMSPKKAAPKTRREAIIQIIVADLSMSIDNVLAVAGAAREHPYILGFGLVLSIALMALASKAIARMLDRFHWIAYVGLIIIAYVAMKMIYDGGLQVLPYVPALNGG</sequence>
<accession>A0A516H2Z6</accession>
<dbReference type="InterPro" id="IPR022301">
    <property type="entry name" value="Integral_membrane_YjbE"/>
</dbReference>
<comment type="similarity">
    <text evidence="2">Belongs to the TerC family.</text>
</comment>
<feature type="transmembrane region" description="Helical" evidence="6">
    <location>
        <begin position="157"/>
        <end position="174"/>
    </location>
</feature>
<evidence type="ECO:0000313" key="7">
    <source>
        <dbReference type="EMBL" id="QDO98146.1"/>
    </source>
</evidence>
<dbReference type="GO" id="GO:0016020">
    <property type="term" value="C:membrane"/>
    <property type="evidence" value="ECO:0007669"/>
    <property type="project" value="UniProtKB-SubCell"/>
</dbReference>
<feature type="transmembrane region" description="Helical" evidence="6">
    <location>
        <begin position="53"/>
        <end position="72"/>
    </location>
</feature>
<comment type="subcellular location">
    <subcellularLocation>
        <location evidence="1">Membrane</location>
        <topology evidence="1">Multi-pass membrane protein</topology>
    </subcellularLocation>
</comment>
<dbReference type="Pfam" id="PF03741">
    <property type="entry name" value="TerC"/>
    <property type="match status" value="1"/>
</dbReference>
<dbReference type="NCBIfam" id="TIGR03717">
    <property type="entry name" value="R_switched_YjbE"/>
    <property type="match status" value="1"/>
</dbReference>
<keyword evidence="5 6" id="KW-0472">Membrane</keyword>
<dbReference type="InterPro" id="IPR005496">
    <property type="entry name" value="Integral_membrane_TerC"/>
</dbReference>
<evidence type="ECO:0000256" key="1">
    <source>
        <dbReference type="ARBA" id="ARBA00004141"/>
    </source>
</evidence>
<dbReference type="PANTHER" id="PTHR30238:SF4">
    <property type="entry name" value="SLL1022 PROTEIN"/>
    <property type="match status" value="1"/>
</dbReference>
<dbReference type="EMBL" id="CP041636">
    <property type="protein sequence ID" value="QDO98146.1"/>
    <property type="molecule type" value="Genomic_DNA"/>
</dbReference>
<dbReference type="AlphaFoldDB" id="A0A516H2Z6"/>
<feature type="transmembrane region" description="Helical" evidence="6">
    <location>
        <begin position="78"/>
        <end position="97"/>
    </location>
</feature>
<evidence type="ECO:0000256" key="3">
    <source>
        <dbReference type="ARBA" id="ARBA00022692"/>
    </source>
</evidence>
<protein>
    <submittedName>
        <fullName evidence="7">TerC family protein</fullName>
    </submittedName>
</protein>
<dbReference type="KEGG" id="fer:FNB15_13075"/>
<evidence type="ECO:0000256" key="6">
    <source>
        <dbReference type="SAM" id="Phobius"/>
    </source>
</evidence>
<name>A0A516H2Z6_9PROT</name>
<organism evidence="7 8">
    <name type="scientific">Ferrovibrio terrae</name>
    <dbReference type="NCBI Taxonomy" id="2594003"/>
    <lineage>
        <taxon>Bacteria</taxon>
        <taxon>Pseudomonadati</taxon>
        <taxon>Pseudomonadota</taxon>
        <taxon>Alphaproteobacteria</taxon>
        <taxon>Rhodospirillales</taxon>
        <taxon>Rhodospirillaceae</taxon>
        <taxon>Ferrovibrio</taxon>
    </lineage>
</organism>
<keyword evidence="4 6" id="KW-1133">Transmembrane helix</keyword>
<feature type="transmembrane region" description="Helical" evidence="6">
    <location>
        <begin position="20"/>
        <end position="41"/>
    </location>
</feature>
<dbReference type="Proteomes" id="UP000317496">
    <property type="component" value="Chromosome"/>
</dbReference>
<dbReference type="OrthoDB" id="9807970at2"/>
<dbReference type="PANTHER" id="PTHR30238">
    <property type="entry name" value="MEMBRANE BOUND PREDICTED REDOX MODULATOR"/>
    <property type="match status" value="1"/>
</dbReference>
<evidence type="ECO:0000313" key="8">
    <source>
        <dbReference type="Proteomes" id="UP000317496"/>
    </source>
</evidence>
<feature type="transmembrane region" description="Helical" evidence="6">
    <location>
        <begin position="186"/>
        <end position="204"/>
    </location>
</feature>
<feature type="transmembrane region" description="Helical" evidence="6">
    <location>
        <begin position="129"/>
        <end position="151"/>
    </location>
</feature>
<evidence type="ECO:0000256" key="4">
    <source>
        <dbReference type="ARBA" id="ARBA00022989"/>
    </source>
</evidence>